<evidence type="ECO:0000313" key="2">
    <source>
        <dbReference type="Proteomes" id="UP000790377"/>
    </source>
</evidence>
<evidence type="ECO:0000313" key="1">
    <source>
        <dbReference type="EMBL" id="KAH7912243.1"/>
    </source>
</evidence>
<accession>A0ACB8AGZ5</accession>
<proteinExistence type="predicted"/>
<gene>
    <name evidence="1" type="ORF">BJ138DRAFT_1004865</name>
</gene>
<name>A0ACB8AGZ5_9AGAM</name>
<reference evidence="1" key="1">
    <citation type="journal article" date="2021" name="New Phytol.">
        <title>Evolutionary innovations through gain and loss of genes in the ectomycorrhizal Boletales.</title>
        <authorList>
            <person name="Wu G."/>
            <person name="Miyauchi S."/>
            <person name="Morin E."/>
            <person name="Kuo A."/>
            <person name="Drula E."/>
            <person name="Varga T."/>
            <person name="Kohler A."/>
            <person name="Feng B."/>
            <person name="Cao Y."/>
            <person name="Lipzen A."/>
            <person name="Daum C."/>
            <person name="Hundley H."/>
            <person name="Pangilinan J."/>
            <person name="Johnson J."/>
            <person name="Barry K."/>
            <person name="LaButti K."/>
            <person name="Ng V."/>
            <person name="Ahrendt S."/>
            <person name="Min B."/>
            <person name="Choi I.G."/>
            <person name="Park H."/>
            <person name="Plett J.M."/>
            <person name="Magnuson J."/>
            <person name="Spatafora J.W."/>
            <person name="Nagy L.G."/>
            <person name="Henrissat B."/>
            <person name="Grigoriev I.V."/>
            <person name="Yang Z.L."/>
            <person name="Xu J."/>
            <person name="Martin F.M."/>
        </authorList>
    </citation>
    <scope>NUCLEOTIDE SEQUENCE</scope>
    <source>
        <strain evidence="1">ATCC 28755</strain>
    </source>
</reference>
<sequence length="219" mass="23775">MFSVNFAAVALYSSLLASAASPYSKRQNWLQQNGPAAKALNDQYSSLTPDSSCNDGDIACIDGQFAHCYQDHYFLHACPSDWSCAAIPNEWSSGTTTTCDSNDNIAWRFSEAGVSETKRSIKRSEPVERSLAQLQANGPAAKALNQEYATLTASSNCTDGTVACVQGQFAHCYQSRYLTWACPTDWTCQALPNEWSSGTTTTCDYGPDAQWRLSEAGAL</sequence>
<dbReference type="EMBL" id="MU267656">
    <property type="protein sequence ID" value="KAH7912243.1"/>
    <property type="molecule type" value="Genomic_DNA"/>
</dbReference>
<organism evidence="1 2">
    <name type="scientific">Hygrophoropsis aurantiaca</name>
    <dbReference type="NCBI Taxonomy" id="72124"/>
    <lineage>
        <taxon>Eukaryota</taxon>
        <taxon>Fungi</taxon>
        <taxon>Dikarya</taxon>
        <taxon>Basidiomycota</taxon>
        <taxon>Agaricomycotina</taxon>
        <taxon>Agaricomycetes</taxon>
        <taxon>Agaricomycetidae</taxon>
        <taxon>Boletales</taxon>
        <taxon>Coniophorineae</taxon>
        <taxon>Hygrophoropsidaceae</taxon>
        <taxon>Hygrophoropsis</taxon>
    </lineage>
</organism>
<comment type="caution">
    <text evidence="1">The sequence shown here is derived from an EMBL/GenBank/DDBJ whole genome shotgun (WGS) entry which is preliminary data.</text>
</comment>
<keyword evidence="2" id="KW-1185">Reference proteome</keyword>
<protein>
    <submittedName>
        <fullName evidence="1">Uncharacterized protein</fullName>
    </submittedName>
</protein>
<dbReference type="Proteomes" id="UP000790377">
    <property type="component" value="Unassembled WGS sequence"/>
</dbReference>